<accession>A0A7T4N9Y2</accession>
<feature type="transmembrane region" description="Helical" evidence="6">
    <location>
        <begin position="254"/>
        <end position="273"/>
    </location>
</feature>
<keyword evidence="8" id="KW-0614">Plasmid</keyword>
<dbReference type="FunFam" id="1.20.1250.20:FF:000018">
    <property type="entry name" value="MFS transporter permease"/>
    <property type="match status" value="1"/>
</dbReference>
<keyword evidence="5 6" id="KW-0472">Membrane</keyword>
<dbReference type="InterPro" id="IPR036259">
    <property type="entry name" value="MFS_trans_sf"/>
</dbReference>
<sequence>MPVSVPYPGSIDADRLATLYGRLNWRLLPFLAVCYLFASLDRLNVGFAQLQMHDALGFSDAVYGFGAGIFFVGYVLFEIPSNLLLPKIGVRRTISRILVLWGLTSAAMMFVHNATTFYALRFLLGVFEAGFTPGVIFYLTYWYGETRMASAIGTVMLGGALSGVVTGPLSGWLMTAFHGTLGLAGWQWMFLVEGLPCVVLGIVAWRFLVDRPDEARWLSADERDLLTANLGAKRAQHHSFRHVLRDVRVWRMSFAYFCIICGLYTVNFWLPSILKSDGVTSTVDIGLYSTIPYLGAIAGMIVFGRSSDRHRERRLHSTLPTLVGALALAAAAAWGGHLALSLTCVTIATMGMWAAYTVFWAIPSDYLKGDVAAGGIALINTIGLFGGFLSPTIIGWARTATGSLAAGLYVMVGLLVIGAVLLFAMRVPSTGFVNSRP</sequence>
<dbReference type="PANTHER" id="PTHR43791">
    <property type="entry name" value="PERMEASE-RELATED"/>
    <property type="match status" value="1"/>
</dbReference>
<geneLocation type="plasmid" evidence="8 9">
    <name>unnamed</name>
</geneLocation>
<evidence type="ECO:0000256" key="5">
    <source>
        <dbReference type="ARBA" id="ARBA00023136"/>
    </source>
</evidence>
<dbReference type="KEGG" id="pgis:I6I06_28625"/>
<evidence type="ECO:0000313" key="9">
    <source>
        <dbReference type="Proteomes" id="UP000595610"/>
    </source>
</evidence>
<feature type="transmembrane region" description="Helical" evidence="6">
    <location>
        <begin position="97"/>
        <end position="114"/>
    </location>
</feature>
<keyword evidence="2" id="KW-0813">Transport</keyword>
<evidence type="ECO:0000256" key="2">
    <source>
        <dbReference type="ARBA" id="ARBA00022448"/>
    </source>
</evidence>
<feature type="transmembrane region" description="Helical" evidence="6">
    <location>
        <begin position="340"/>
        <end position="359"/>
    </location>
</feature>
<dbReference type="Gene3D" id="1.20.1250.20">
    <property type="entry name" value="MFS general substrate transporter like domains"/>
    <property type="match status" value="2"/>
</dbReference>
<evidence type="ECO:0000256" key="4">
    <source>
        <dbReference type="ARBA" id="ARBA00022989"/>
    </source>
</evidence>
<organism evidence="8 9">
    <name type="scientific">Paraburkholderia ginsengisoli</name>
    <dbReference type="NCBI Taxonomy" id="311231"/>
    <lineage>
        <taxon>Bacteria</taxon>
        <taxon>Pseudomonadati</taxon>
        <taxon>Pseudomonadota</taxon>
        <taxon>Betaproteobacteria</taxon>
        <taxon>Burkholderiales</taxon>
        <taxon>Burkholderiaceae</taxon>
        <taxon>Paraburkholderia</taxon>
    </lineage>
</organism>
<keyword evidence="4 6" id="KW-1133">Transmembrane helix</keyword>
<feature type="transmembrane region" description="Helical" evidence="6">
    <location>
        <begin position="406"/>
        <end position="427"/>
    </location>
</feature>
<feature type="domain" description="Major facilitator superfamily (MFS) profile" evidence="7">
    <location>
        <begin position="27"/>
        <end position="430"/>
    </location>
</feature>
<feature type="transmembrane region" description="Helical" evidence="6">
    <location>
        <begin position="285"/>
        <end position="303"/>
    </location>
</feature>
<dbReference type="InterPro" id="IPR011701">
    <property type="entry name" value="MFS"/>
</dbReference>
<dbReference type="Pfam" id="PF07690">
    <property type="entry name" value="MFS_1"/>
    <property type="match status" value="1"/>
</dbReference>
<dbReference type="SUPFAM" id="SSF103473">
    <property type="entry name" value="MFS general substrate transporter"/>
    <property type="match status" value="1"/>
</dbReference>
<feature type="transmembrane region" description="Helical" evidence="6">
    <location>
        <begin position="186"/>
        <end position="209"/>
    </location>
</feature>
<feature type="transmembrane region" description="Helical" evidence="6">
    <location>
        <begin position="371"/>
        <end position="394"/>
    </location>
</feature>
<comment type="subcellular location">
    <subcellularLocation>
        <location evidence="1">Membrane</location>
        <topology evidence="1">Multi-pass membrane protein</topology>
    </subcellularLocation>
</comment>
<protein>
    <submittedName>
        <fullName evidence="8">MFS transporter</fullName>
    </submittedName>
</protein>
<keyword evidence="9" id="KW-1185">Reference proteome</keyword>
<dbReference type="PANTHER" id="PTHR43791:SF36">
    <property type="entry name" value="TRANSPORTER, PUTATIVE (AFU_ORTHOLOGUE AFUA_6G08340)-RELATED"/>
    <property type="match status" value="1"/>
</dbReference>
<proteinExistence type="predicted"/>
<feature type="transmembrane region" description="Helical" evidence="6">
    <location>
        <begin position="61"/>
        <end position="85"/>
    </location>
</feature>
<dbReference type="CDD" id="cd17319">
    <property type="entry name" value="MFS_ExuT_GudP_like"/>
    <property type="match status" value="1"/>
</dbReference>
<evidence type="ECO:0000256" key="6">
    <source>
        <dbReference type="SAM" id="Phobius"/>
    </source>
</evidence>
<dbReference type="GO" id="GO:0016020">
    <property type="term" value="C:membrane"/>
    <property type="evidence" value="ECO:0007669"/>
    <property type="project" value="UniProtKB-SubCell"/>
</dbReference>
<gene>
    <name evidence="8" type="ORF">I6I06_28625</name>
</gene>
<dbReference type="InterPro" id="IPR020846">
    <property type="entry name" value="MFS_dom"/>
</dbReference>
<reference evidence="8 9" key="1">
    <citation type="submission" date="2020-12" db="EMBL/GenBank/DDBJ databases">
        <title>FDA dAtabase for Regulatory Grade micrObial Sequences (FDA-ARGOS): Supporting development and validation of Infectious Disease Dx tests.</title>
        <authorList>
            <person name="Nelson B."/>
            <person name="Plummer A."/>
            <person name="Tallon L."/>
            <person name="Sadzewicz L."/>
            <person name="Zhao X."/>
            <person name="Boylan J."/>
            <person name="Ott S."/>
            <person name="Bowen H."/>
            <person name="Vavikolanu K."/>
            <person name="Mehta A."/>
            <person name="Aluvathingal J."/>
            <person name="Nadendla S."/>
            <person name="Myers T."/>
            <person name="Yan Y."/>
            <person name="Sichtig H."/>
        </authorList>
    </citation>
    <scope>NUCLEOTIDE SEQUENCE [LARGE SCALE GENOMIC DNA]</scope>
    <source>
        <strain evidence="8 9">FDAARGOS_1049</strain>
        <plasmid evidence="8 9">unnamed</plasmid>
    </source>
</reference>
<dbReference type="EMBL" id="CP066077">
    <property type="protein sequence ID" value="QQC67949.1"/>
    <property type="molecule type" value="Genomic_DNA"/>
</dbReference>
<dbReference type="GO" id="GO:0022857">
    <property type="term" value="F:transmembrane transporter activity"/>
    <property type="evidence" value="ECO:0007669"/>
    <property type="project" value="InterPro"/>
</dbReference>
<evidence type="ECO:0000256" key="3">
    <source>
        <dbReference type="ARBA" id="ARBA00022692"/>
    </source>
</evidence>
<name>A0A7T4N9Y2_9BURK</name>
<feature type="transmembrane region" description="Helical" evidence="6">
    <location>
        <begin position="155"/>
        <end position="174"/>
    </location>
</feature>
<dbReference type="Proteomes" id="UP000595610">
    <property type="component" value="Plasmid unnamed"/>
</dbReference>
<evidence type="ECO:0000313" key="8">
    <source>
        <dbReference type="EMBL" id="QQC67949.1"/>
    </source>
</evidence>
<dbReference type="PROSITE" id="PS50850">
    <property type="entry name" value="MFS"/>
    <property type="match status" value="1"/>
</dbReference>
<dbReference type="RefSeq" id="WP_042329598.1">
    <property type="nucleotide sequence ID" value="NZ_CP066077.1"/>
</dbReference>
<evidence type="ECO:0000259" key="7">
    <source>
        <dbReference type="PROSITE" id="PS50850"/>
    </source>
</evidence>
<keyword evidence="3 6" id="KW-0812">Transmembrane</keyword>
<dbReference type="AlphaFoldDB" id="A0A7T4N9Y2"/>
<feature type="transmembrane region" description="Helical" evidence="6">
    <location>
        <begin position="23"/>
        <end position="41"/>
    </location>
</feature>
<feature type="transmembrane region" description="Helical" evidence="6">
    <location>
        <begin position="120"/>
        <end position="143"/>
    </location>
</feature>
<evidence type="ECO:0000256" key="1">
    <source>
        <dbReference type="ARBA" id="ARBA00004141"/>
    </source>
</evidence>